<keyword evidence="2" id="KW-0677">Repeat</keyword>
<dbReference type="Pfam" id="PF25173">
    <property type="entry name" value="Beta-prop_WDR3_1st"/>
    <property type="match status" value="2"/>
</dbReference>
<dbReference type="PROSITE" id="PS50837">
    <property type="entry name" value="NACHT"/>
    <property type="match status" value="1"/>
</dbReference>
<dbReference type="PANTHER" id="PTHR19920">
    <property type="entry name" value="WD40 PROTEIN CIAO1"/>
    <property type="match status" value="1"/>
</dbReference>
<dbReference type="GO" id="GO:0016226">
    <property type="term" value="P:iron-sulfur cluster assembly"/>
    <property type="evidence" value="ECO:0007669"/>
    <property type="project" value="TreeGrafter"/>
</dbReference>
<accession>A0AA40BD00</accession>
<proteinExistence type="predicted"/>
<reference evidence="5" key="1">
    <citation type="submission" date="2023-06" db="EMBL/GenBank/DDBJ databases">
        <title>Genome-scale phylogeny and comparative genomics of the fungal order Sordariales.</title>
        <authorList>
            <consortium name="Lawrence Berkeley National Laboratory"/>
            <person name="Hensen N."/>
            <person name="Bonometti L."/>
            <person name="Westerberg I."/>
            <person name="Brannstrom I.O."/>
            <person name="Guillou S."/>
            <person name="Cros-Aarteil S."/>
            <person name="Calhoun S."/>
            <person name="Haridas S."/>
            <person name="Kuo A."/>
            <person name="Mondo S."/>
            <person name="Pangilinan J."/>
            <person name="Riley R."/>
            <person name="Labutti K."/>
            <person name="Andreopoulos B."/>
            <person name="Lipzen A."/>
            <person name="Chen C."/>
            <person name="Yanf M."/>
            <person name="Daum C."/>
            <person name="Ng V."/>
            <person name="Clum A."/>
            <person name="Steindorff A."/>
            <person name="Ohm R."/>
            <person name="Martin F."/>
            <person name="Silar P."/>
            <person name="Natvig D."/>
            <person name="Lalanne C."/>
            <person name="Gautier V."/>
            <person name="Ament-Velasquez S.L."/>
            <person name="Kruys A."/>
            <person name="Hutchinson M.I."/>
            <person name="Powell A.J."/>
            <person name="Barry K."/>
            <person name="Miller A.N."/>
            <person name="Grigoriev I.V."/>
            <person name="Debuchy R."/>
            <person name="Gladieux P."/>
            <person name="Thoren M.H."/>
            <person name="Johannesson H."/>
        </authorList>
    </citation>
    <scope>NUCLEOTIDE SEQUENCE</scope>
    <source>
        <strain evidence="5">SMH4607-1</strain>
    </source>
</reference>
<dbReference type="SUPFAM" id="SSF50998">
    <property type="entry name" value="Quinoprotein alcohol dehydrogenase-like"/>
    <property type="match status" value="1"/>
</dbReference>
<protein>
    <submittedName>
        <fullName evidence="5">HET-R</fullName>
    </submittedName>
</protein>
<gene>
    <name evidence="5" type="ORF">B0H67DRAFT_525488</name>
</gene>
<evidence type="ECO:0000256" key="2">
    <source>
        <dbReference type="ARBA" id="ARBA00022737"/>
    </source>
</evidence>
<dbReference type="PROSITE" id="PS50082">
    <property type="entry name" value="WD_REPEATS_2"/>
    <property type="match status" value="12"/>
</dbReference>
<dbReference type="Pfam" id="PF24883">
    <property type="entry name" value="NPHP3_N"/>
    <property type="match status" value="1"/>
</dbReference>
<dbReference type="PROSITE" id="PS50294">
    <property type="entry name" value="WD_REPEATS_REGION"/>
    <property type="match status" value="12"/>
</dbReference>
<feature type="repeat" description="WD" evidence="3">
    <location>
        <begin position="1069"/>
        <end position="1110"/>
    </location>
</feature>
<evidence type="ECO:0000313" key="5">
    <source>
        <dbReference type="EMBL" id="KAK0731983.1"/>
    </source>
</evidence>
<dbReference type="SMART" id="SM00320">
    <property type="entry name" value="WD40"/>
    <property type="match status" value="13"/>
</dbReference>
<dbReference type="Gene3D" id="3.40.50.300">
    <property type="entry name" value="P-loop containing nucleotide triphosphate hydrolases"/>
    <property type="match status" value="1"/>
</dbReference>
<feature type="repeat" description="WD" evidence="3">
    <location>
        <begin position="817"/>
        <end position="858"/>
    </location>
</feature>
<dbReference type="InterPro" id="IPR019775">
    <property type="entry name" value="WD40_repeat_CS"/>
</dbReference>
<feature type="domain" description="NACHT" evidence="4">
    <location>
        <begin position="292"/>
        <end position="433"/>
    </location>
</feature>
<feature type="repeat" description="WD" evidence="3">
    <location>
        <begin position="1111"/>
        <end position="1152"/>
    </location>
</feature>
<dbReference type="EMBL" id="JAUKUA010000001">
    <property type="protein sequence ID" value="KAK0731983.1"/>
    <property type="molecule type" value="Genomic_DNA"/>
</dbReference>
<dbReference type="InterPro" id="IPR036322">
    <property type="entry name" value="WD40_repeat_dom_sf"/>
</dbReference>
<keyword evidence="1 3" id="KW-0853">WD repeat</keyword>
<dbReference type="GO" id="GO:0035097">
    <property type="term" value="C:histone methyltransferase complex"/>
    <property type="evidence" value="ECO:0007669"/>
    <property type="project" value="UniProtKB-ARBA"/>
</dbReference>
<dbReference type="InterPro" id="IPR056884">
    <property type="entry name" value="NPHP3-like_N"/>
</dbReference>
<evidence type="ECO:0000259" key="4">
    <source>
        <dbReference type="PROSITE" id="PS50837"/>
    </source>
</evidence>
<dbReference type="InterPro" id="IPR001680">
    <property type="entry name" value="WD40_rpt"/>
</dbReference>
<dbReference type="Pfam" id="PF06985">
    <property type="entry name" value="HET"/>
    <property type="match status" value="1"/>
</dbReference>
<evidence type="ECO:0000256" key="1">
    <source>
        <dbReference type="ARBA" id="ARBA00022574"/>
    </source>
</evidence>
<dbReference type="Gene3D" id="2.130.10.10">
    <property type="entry name" value="YVTN repeat-like/Quinoprotein amine dehydrogenase"/>
    <property type="match status" value="6"/>
</dbReference>
<feature type="repeat" description="WD" evidence="3">
    <location>
        <begin position="1279"/>
        <end position="1320"/>
    </location>
</feature>
<feature type="repeat" description="WD" evidence="3">
    <location>
        <begin position="901"/>
        <end position="942"/>
    </location>
</feature>
<dbReference type="SUPFAM" id="SSF50978">
    <property type="entry name" value="WD40 repeat-like"/>
    <property type="match status" value="1"/>
</dbReference>
<feature type="repeat" description="WD" evidence="3">
    <location>
        <begin position="1237"/>
        <end position="1278"/>
    </location>
</feature>
<evidence type="ECO:0000313" key="6">
    <source>
        <dbReference type="Proteomes" id="UP001172102"/>
    </source>
</evidence>
<evidence type="ECO:0000256" key="3">
    <source>
        <dbReference type="PROSITE-ProRule" id="PRU00221"/>
    </source>
</evidence>
<name>A0AA40BD00_9PEZI</name>
<feature type="repeat" description="WD" evidence="3">
    <location>
        <begin position="1195"/>
        <end position="1236"/>
    </location>
</feature>
<keyword evidence="6" id="KW-1185">Reference proteome</keyword>
<dbReference type="InterPro" id="IPR011047">
    <property type="entry name" value="Quinoprotein_ADH-like_sf"/>
</dbReference>
<dbReference type="InterPro" id="IPR027417">
    <property type="entry name" value="P-loop_NTPase"/>
</dbReference>
<comment type="caution">
    <text evidence="5">The sequence shown here is derived from an EMBL/GenBank/DDBJ whole genome shotgun (WGS) entry which is preliminary data.</text>
</comment>
<feature type="repeat" description="WD" evidence="3">
    <location>
        <begin position="1027"/>
        <end position="1068"/>
    </location>
</feature>
<dbReference type="PANTHER" id="PTHR19920:SF0">
    <property type="entry name" value="CYTOSOLIC IRON-SULFUR PROTEIN ASSEMBLY PROTEIN CIAO1-RELATED"/>
    <property type="match status" value="1"/>
</dbReference>
<dbReference type="InterPro" id="IPR020472">
    <property type="entry name" value="WD40_PAC1"/>
</dbReference>
<feature type="repeat" description="WD" evidence="3">
    <location>
        <begin position="859"/>
        <end position="900"/>
    </location>
</feature>
<organism evidence="5 6">
    <name type="scientific">Lasiosphaeris hirsuta</name>
    <dbReference type="NCBI Taxonomy" id="260670"/>
    <lineage>
        <taxon>Eukaryota</taxon>
        <taxon>Fungi</taxon>
        <taxon>Dikarya</taxon>
        <taxon>Ascomycota</taxon>
        <taxon>Pezizomycotina</taxon>
        <taxon>Sordariomycetes</taxon>
        <taxon>Sordariomycetidae</taxon>
        <taxon>Sordariales</taxon>
        <taxon>Lasiosphaeriaceae</taxon>
        <taxon>Lasiosphaeris</taxon>
    </lineage>
</organism>
<feature type="repeat" description="WD" evidence="3">
    <location>
        <begin position="943"/>
        <end position="984"/>
    </location>
</feature>
<feature type="repeat" description="WD" evidence="3">
    <location>
        <begin position="1153"/>
        <end position="1194"/>
    </location>
</feature>
<dbReference type="Pfam" id="PF00400">
    <property type="entry name" value="WD40"/>
    <property type="match status" value="5"/>
</dbReference>
<dbReference type="SUPFAM" id="SSF52540">
    <property type="entry name" value="P-loop containing nucleoside triphosphate hydrolases"/>
    <property type="match status" value="1"/>
</dbReference>
<dbReference type="InterPro" id="IPR015943">
    <property type="entry name" value="WD40/YVTN_repeat-like_dom_sf"/>
</dbReference>
<dbReference type="Proteomes" id="UP001172102">
    <property type="component" value="Unassembled WGS sequence"/>
</dbReference>
<dbReference type="FunFam" id="2.130.10.10:FF:000228">
    <property type="entry name" value="COMPASS-like H3K4 histone methylase component WDR5A"/>
    <property type="match status" value="2"/>
</dbReference>
<feature type="repeat" description="WD" evidence="3">
    <location>
        <begin position="985"/>
        <end position="1026"/>
    </location>
</feature>
<dbReference type="InterPro" id="IPR010730">
    <property type="entry name" value="HET"/>
</dbReference>
<dbReference type="CDD" id="cd00200">
    <property type="entry name" value="WD40"/>
    <property type="match status" value="2"/>
</dbReference>
<dbReference type="PROSITE" id="PS00678">
    <property type="entry name" value="WD_REPEATS_1"/>
    <property type="match status" value="12"/>
</dbReference>
<dbReference type="GO" id="GO:0097361">
    <property type="term" value="C:cytosolic [4Fe-4S] assembly targeting complex"/>
    <property type="evidence" value="ECO:0007669"/>
    <property type="project" value="TreeGrafter"/>
</dbReference>
<dbReference type="PRINTS" id="PR00320">
    <property type="entry name" value="GPROTEINBRPT"/>
</dbReference>
<sequence length="1396" mass="156356">MRLLERDNTGEFCLTKLLPDDAIIPPYAILSHTWREDEEVLFEDLNGVTNKNKAGYDKLWFCGDQAERDGLKYFWIDTCCIDKSDAAELQHALNSMFRWYRGAAKCYVYLSDVSTCAPDDKSTWEAGFQLSRWFTRGWTLQELIAPTMVEFFSVEGKRLGDKNSLEQQIHNITGIPFGALQGGILSDFSIDERLAWAKKRNTTRKEDKAYSLLGIFDVYMPLLYGEGEAGAFARLREEIAKNYLRLADLRSTDPRLEKERIEEAKGGLVVDAYRSTFESLGLDKWQHLTESRTLWIRGDSGKGKTMLVCGIINELERAIIASGHCYNLAYFFCQATDSRMNSATAVLRGLIYLLVHRQPRLVSHLPDDTYPSNDATVWIVLGKVLSEMLQNPDLKITYLVIDALDECVTDLPKLLDLVVCTSSERVKWLVSSRNQTKIERKLRFGYGLTEFGLGLEINTEHVSRDLDGYLDNKLSGLTSFQHDIQLKDRVRDILRQKADGTILWASLVLQELSRDEVESWHILPIADDVPRGLNCMYERMLKDIDRYRWDSGFCRRILSTATVAYRPLRLTEIGHLSGLPEQILESTENVRKIVAKCGSFLTVQDDQIYFAHKSAKDYLSTSTLLFPCGAKIAHHDIFIRSLDLMSDNLRRDMYGLKELGSLIDEVQTPSPDPLVTVRYSCVFWVDHLCNSISDKDTLQRNTLDVVQTFLEQKYLYWLEALSLLRAMSEGVIAIRQLDGLLGRTGSSKLTKLVWDVYRFTLAYGWVVEQAPLQAYTSALLFAPASSLVKKKFRAEEPGWVSIKPAVEVDWNACLQTLEGHRDSVLSVTFSPDGQRLASGSGDNTIKIWDTASGQCLQTLEGHHDWVWSVTFSPDGQRLASGSVDNTIKIWDTASGQCLQTLKGHRDWVRSVTFSPDGQRLASGSVDNTIKIWDTASGQCLQTLEGHRYSVLSVTFSPDGQRLASGSGDNTIKIWDTTSGQCLQTLEGHRDWVWSITFSPDGQRLASGSVDNTIKIWDTASGQCLQTLEGHRDSVWSVTFSPDGQRLASGSVDNTIKIWDTASGQCLQTLEGHRNSVRSVTFSLDGQRLASGSVDNTIKIWDTASGQCLQTLEGHRYSVQSVTFSPDGQRLASGSGDNTIKIWDTASGQCLQTLEGHRDWVRSVTFSPDGQRLASGSDDNTIKIWDTASGQCLQTLEGHRYWVRSVTYSPDGQRLASGSVDNTIKIWDTASGQCLQTLEGHRDSVWSVTFSPDGQRLASGSGDNTIKIWDTTSGQCLQTLEGHRDWVRSVTYSPDGQRLASGSVDNTIKIWDTASGQCLQTLEGHRNSVPSVAFSPDNPGRHRYSLGRDQTWIICNGRNLIWLPPEYRPSCSAVQGRMVSIGCTSGQVFTVDFSCDV</sequence>
<dbReference type="InterPro" id="IPR007111">
    <property type="entry name" value="NACHT_NTPase"/>
</dbReference>